<evidence type="ECO:0000313" key="5">
    <source>
        <dbReference type="EMBL" id="KAI1613069.1"/>
    </source>
</evidence>
<feature type="domain" description="Alcohol dehydrogenase-like C-terminal" evidence="3">
    <location>
        <begin position="173"/>
        <end position="243"/>
    </location>
</feature>
<dbReference type="InterPro" id="IPR011032">
    <property type="entry name" value="GroES-like_sf"/>
</dbReference>
<dbReference type="SUPFAM" id="SSF50129">
    <property type="entry name" value="GroES-like"/>
    <property type="match status" value="1"/>
</dbReference>
<sequence length="341" mass="35546">MAKNQAAFLDGEGSRLRVGEAPMPQAETGRIVIRNRFLAVNPADWKVQDNGFFIRRYPIVLGEDVAGDVVDVGEGVTHVKKGDRVIAHLDNLATQKVQHGGFALYCSAPAVTVATIPSDISYADASVLPTAFDTAAVGLYSPASEGFLGLPFPSANPPSSGKIIVVWGGSSSVGALAIQLAVASGVKVVAIAGGHNFDFCKKCGASEVISYKKASVVDDVAAAVKSVGGAFTGVYDAVSLQDQSYKHVLPILEKLGGGNLATVLPVPDPKGVAINIKCGNILCISPLTHPLWKDYVAKALESGQLKCLPEPAVIGKGLECCQTGLDENKRGVSARKVIIEL</sequence>
<dbReference type="PANTHER" id="PTHR45348:SF2">
    <property type="entry name" value="ZINC-TYPE ALCOHOL DEHYDROGENASE-LIKE PROTEIN C2E1P3.01"/>
    <property type="match status" value="1"/>
</dbReference>
<evidence type="ECO:0000313" key="6">
    <source>
        <dbReference type="Proteomes" id="UP001203852"/>
    </source>
</evidence>
<organism evidence="5 6">
    <name type="scientific">Exophiala viscosa</name>
    <dbReference type="NCBI Taxonomy" id="2486360"/>
    <lineage>
        <taxon>Eukaryota</taxon>
        <taxon>Fungi</taxon>
        <taxon>Dikarya</taxon>
        <taxon>Ascomycota</taxon>
        <taxon>Pezizomycotina</taxon>
        <taxon>Eurotiomycetes</taxon>
        <taxon>Chaetothyriomycetidae</taxon>
        <taxon>Chaetothyriales</taxon>
        <taxon>Herpotrichiellaceae</taxon>
        <taxon>Exophiala</taxon>
    </lineage>
</organism>
<evidence type="ECO:0000259" key="4">
    <source>
        <dbReference type="Pfam" id="PF08240"/>
    </source>
</evidence>
<dbReference type="InterPro" id="IPR013149">
    <property type="entry name" value="ADH-like_C"/>
</dbReference>
<evidence type="ECO:0000256" key="1">
    <source>
        <dbReference type="ARBA" id="ARBA00008072"/>
    </source>
</evidence>
<feature type="domain" description="Alcohol dehydrogenase-like N-terminal" evidence="4">
    <location>
        <begin position="29"/>
        <end position="117"/>
    </location>
</feature>
<dbReference type="AlphaFoldDB" id="A0AAN6DX24"/>
<dbReference type="EMBL" id="MU404354">
    <property type="protein sequence ID" value="KAI1613069.1"/>
    <property type="molecule type" value="Genomic_DNA"/>
</dbReference>
<dbReference type="Gene3D" id="3.40.50.720">
    <property type="entry name" value="NAD(P)-binding Rossmann-like Domain"/>
    <property type="match status" value="1"/>
</dbReference>
<dbReference type="InterPro" id="IPR036291">
    <property type="entry name" value="NAD(P)-bd_dom_sf"/>
</dbReference>
<dbReference type="Pfam" id="PF08240">
    <property type="entry name" value="ADH_N"/>
    <property type="match status" value="1"/>
</dbReference>
<dbReference type="InterPro" id="IPR013154">
    <property type="entry name" value="ADH-like_N"/>
</dbReference>
<dbReference type="InterPro" id="IPR047122">
    <property type="entry name" value="Trans-enoyl_RdTase-like"/>
</dbReference>
<gene>
    <name evidence="5" type="ORF">EDD36DRAFT_254221</name>
</gene>
<name>A0AAN6DX24_9EURO</name>
<comment type="similarity">
    <text evidence="1">Belongs to the zinc-containing alcohol dehydrogenase family.</text>
</comment>
<dbReference type="PANTHER" id="PTHR45348">
    <property type="entry name" value="HYPOTHETICAL OXIDOREDUCTASE (EUROFUNG)"/>
    <property type="match status" value="1"/>
</dbReference>
<dbReference type="Proteomes" id="UP001203852">
    <property type="component" value="Unassembled WGS sequence"/>
</dbReference>
<dbReference type="Gene3D" id="3.90.180.10">
    <property type="entry name" value="Medium-chain alcohol dehydrogenases, catalytic domain"/>
    <property type="match status" value="1"/>
</dbReference>
<dbReference type="CDD" id="cd08249">
    <property type="entry name" value="enoyl_reductase_like"/>
    <property type="match status" value="1"/>
</dbReference>
<comment type="caution">
    <text evidence="5">The sequence shown here is derived from an EMBL/GenBank/DDBJ whole genome shotgun (WGS) entry which is preliminary data.</text>
</comment>
<accession>A0AAN6DX24</accession>
<reference evidence="5" key="1">
    <citation type="journal article" date="2022" name="bioRxiv">
        <title>Deciphering the potential niche of two novel black yeast fungi from a biological soil crust based on their genomes, phenotypes, and melanin regulation.</title>
        <authorList>
            <consortium name="DOE Joint Genome Institute"/>
            <person name="Carr E.C."/>
            <person name="Barton Q."/>
            <person name="Grambo S."/>
            <person name="Sullivan M."/>
            <person name="Renfro C.M."/>
            <person name="Kuo A."/>
            <person name="Pangilinan J."/>
            <person name="Lipzen A."/>
            <person name="Keymanesh K."/>
            <person name="Savage E."/>
            <person name="Barry K."/>
            <person name="Grigoriev I.V."/>
            <person name="Riekhof W.R."/>
            <person name="Harris S.S."/>
        </authorList>
    </citation>
    <scope>NUCLEOTIDE SEQUENCE</scope>
    <source>
        <strain evidence="5">JF 03-4F</strain>
    </source>
</reference>
<evidence type="ECO:0000259" key="3">
    <source>
        <dbReference type="Pfam" id="PF00107"/>
    </source>
</evidence>
<evidence type="ECO:0000256" key="2">
    <source>
        <dbReference type="ARBA" id="ARBA00023002"/>
    </source>
</evidence>
<protein>
    <submittedName>
        <fullName evidence="5">Chaperonin 10-like protein</fullName>
    </submittedName>
</protein>
<proteinExistence type="inferred from homology"/>
<dbReference type="GO" id="GO:0016651">
    <property type="term" value="F:oxidoreductase activity, acting on NAD(P)H"/>
    <property type="evidence" value="ECO:0007669"/>
    <property type="project" value="InterPro"/>
</dbReference>
<dbReference type="Pfam" id="PF00107">
    <property type="entry name" value="ADH_zinc_N"/>
    <property type="match status" value="1"/>
</dbReference>
<keyword evidence="2" id="KW-0560">Oxidoreductase</keyword>
<keyword evidence="6" id="KW-1185">Reference proteome</keyword>
<dbReference type="SUPFAM" id="SSF51735">
    <property type="entry name" value="NAD(P)-binding Rossmann-fold domains"/>
    <property type="match status" value="1"/>
</dbReference>